<evidence type="ECO:0000313" key="8">
    <source>
        <dbReference type="Proteomes" id="UP000019116"/>
    </source>
</evidence>
<reference evidence="7" key="1">
    <citation type="submission" date="2018-08" db="EMBL/GenBank/DDBJ databases">
        <authorList>
            <person name="Rossello M."/>
        </authorList>
    </citation>
    <scope>NUCLEOTIDE SEQUENCE [LARGE SCALE GENOMIC DNA]</scope>
    <source>
        <strain evidence="7">cv. Chinese Spring</strain>
    </source>
</reference>
<dbReference type="EC" id="2.3.2.26" evidence="2"/>
<organism evidence="7">
    <name type="scientific">Triticum aestivum</name>
    <name type="common">Wheat</name>
    <dbReference type="NCBI Taxonomy" id="4565"/>
    <lineage>
        <taxon>Eukaryota</taxon>
        <taxon>Viridiplantae</taxon>
        <taxon>Streptophyta</taxon>
        <taxon>Embryophyta</taxon>
        <taxon>Tracheophyta</taxon>
        <taxon>Spermatophyta</taxon>
        <taxon>Magnoliopsida</taxon>
        <taxon>Liliopsida</taxon>
        <taxon>Poales</taxon>
        <taxon>Poaceae</taxon>
        <taxon>BOP clade</taxon>
        <taxon>Pooideae</taxon>
        <taxon>Triticodae</taxon>
        <taxon>Triticeae</taxon>
        <taxon>Triticinae</taxon>
        <taxon>Triticum</taxon>
    </lineage>
</organism>
<gene>
    <name evidence="7" type="primary">LOC123160370</name>
</gene>
<dbReference type="Proteomes" id="UP000019116">
    <property type="component" value="Chromosome 7B"/>
</dbReference>
<dbReference type="AlphaFoldDB" id="A0A3B6SQR4"/>
<keyword evidence="3" id="KW-0808">Transferase</keyword>
<dbReference type="PROSITE" id="PS50237">
    <property type="entry name" value="HECT"/>
    <property type="match status" value="1"/>
</dbReference>
<dbReference type="PANTHER" id="PTHR45700">
    <property type="entry name" value="UBIQUITIN-PROTEIN LIGASE E3C"/>
    <property type="match status" value="1"/>
</dbReference>
<dbReference type="SMART" id="SM00119">
    <property type="entry name" value="HECTc"/>
    <property type="match status" value="1"/>
</dbReference>
<dbReference type="KEGG" id="taes:123160370"/>
<protein>
    <recommendedName>
        <fullName evidence="2">HECT-type E3 ubiquitin transferase</fullName>
        <ecNumber evidence="2">2.3.2.26</ecNumber>
    </recommendedName>
</protein>
<dbReference type="STRING" id="4565.A0A3B6SQR4"/>
<dbReference type="SUPFAM" id="SSF56204">
    <property type="entry name" value="Hect, E3 ligase catalytic domain"/>
    <property type="match status" value="1"/>
</dbReference>
<dbReference type="InterPro" id="IPR035983">
    <property type="entry name" value="Hect_E3_ubiquitin_ligase"/>
</dbReference>
<dbReference type="Gene3D" id="3.30.2410.10">
    <property type="entry name" value="Hect, E3 ligase catalytic domain"/>
    <property type="match status" value="2"/>
</dbReference>
<evidence type="ECO:0000256" key="4">
    <source>
        <dbReference type="ARBA" id="ARBA00022786"/>
    </source>
</evidence>
<dbReference type="GO" id="GO:0000209">
    <property type="term" value="P:protein polyubiquitination"/>
    <property type="evidence" value="ECO:0000318"/>
    <property type="project" value="GO_Central"/>
</dbReference>
<comment type="catalytic activity">
    <reaction evidence="1">
        <text>S-ubiquitinyl-[E2 ubiquitin-conjugating enzyme]-L-cysteine + [acceptor protein]-L-lysine = [E2 ubiquitin-conjugating enzyme]-L-cysteine + N(6)-ubiquitinyl-[acceptor protein]-L-lysine.</text>
        <dbReference type="EC" id="2.3.2.26"/>
    </reaction>
</comment>
<dbReference type="Gramene" id="TraesNOR7B03G04240240.1">
    <property type="protein sequence ID" value="TraesNOR7B03G04240240.1"/>
    <property type="gene ID" value="TraesNOR7B03G04240240"/>
</dbReference>
<keyword evidence="4 5" id="KW-0833">Ubl conjugation pathway</keyword>
<evidence type="ECO:0000256" key="3">
    <source>
        <dbReference type="ARBA" id="ARBA00022679"/>
    </source>
</evidence>
<dbReference type="Gene3D" id="3.90.1750.10">
    <property type="entry name" value="Hect, E3 ligase catalytic domains"/>
    <property type="match status" value="1"/>
</dbReference>
<sequence length="897" mass="101503">MPPQNKSRKLHGEAADFFGQLFFFFDAKLDDDVDILCQVCGMLLQYVKCDAGGLVSLFATVDYSEVGPSVIIRVRKFLHMCIDALYVKRFQLVNQPEASSESDLMPFVQLLRTAICLLSHKLPWNCEVIGYLHQKKVFCLFREIIMVVVQNERQLKHRDFLSALYEVLALVASHVGNHPCSCVLLDPKWSFSSQILTIPFLCHRLPEFMKVLSADEFKTEYMYQIACADVLPNDTLANHPGQAYVLSNVLDIATLIFSESGFDSDRAAGIINFCTSLLDAFPKIASSIQSTHVDGAMPIEADDFNHLDVDLQRHILTSVECLVNGVLSGISSTGSSDTAGPSSAKLQLVGPISAFLHGMLSTGFVEGIMTVLVYNTEIVPALWNYIKSCCKNDKRKSFPERDTPSWLLPLSIFCSMYSHILELVDIAEFRDCKKPLSLSLEELKSLVSILKEALWELLWTIPVQTSTLQTSPTPGSKTLLTESLKHSARTGLCELFTKLEDWNIRNSFVDASEFCSKEDFSDEFVLQASIAGTRESEIIRLAPLLVPFDIRLKIFSQYLVFDQAHMADFRQVPAPRTLEIRRNQLLEDAIHNISLLSVEDLKGTIQVVFFDEHGMREAGVDGGGIFRDFMNTTTKTAFDARAGLFMETDDHLLYPNPESISTAGEHHLQKFHSLGVLLGKAIYERVPVDLSFAIFFLRKLKEKPTFFNDLFSLDPVYYDNLCGMKKNPGLWLDFPNLLPGVGEIDVNNDNVITYMHLRANEKLNFQACIQTAQFLRGLQQLIPKKWIDMFNEHEFQLLISGPPCLNLEDLLLNTKYGGEYHEDHEVIVMFWNVLRRFSQNEQKQFLFYVIPGTDDTGRLPRAHTCFNELMLPPYQIKEQMRDRLSVAISANAGFDLM</sequence>
<dbReference type="Gramene" id="TraesCS7B02G313300.1">
    <property type="protein sequence ID" value="TraesCS7B02G313300.1"/>
    <property type="gene ID" value="TraesCS7B02G313300"/>
</dbReference>
<evidence type="ECO:0000256" key="2">
    <source>
        <dbReference type="ARBA" id="ARBA00012485"/>
    </source>
</evidence>
<dbReference type="Gramene" id="TraesRN7B0100850000.1">
    <property type="protein sequence ID" value="TraesRN7B0100850000.1"/>
    <property type="gene ID" value="TraesRN7B0100850000"/>
</dbReference>
<dbReference type="PANTHER" id="PTHR45700:SF6">
    <property type="entry name" value="E3 UBIQUITIN-PROTEIN LIGASE UPL6"/>
    <property type="match status" value="1"/>
</dbReference>
<dbReference type="OrthoDB" id="8068875at2759"/>
<feature type="active site" description="Glycyl thioester intermediate" evidence="5">
    <location>
        <position position="865"/>
    </location>
</feature>
<proteinExistence type="predicted"/>
<dbReference type="GeneID" id="123160370"/>
<evidence type="ECO:0000313" key="7">
    <source>
        <dbReference type="EnsemblPlants" id="TraesCS7B02G313300.1"/>
    </source>
</evidence>
<evidence type="ECO:0000256" key="1">
    <source>
        <dbReference type="ARBA" id="ARBA00000885"/>
    </source>
</evidence>
<dbReference type="Gene3D" id="3.30.2160.10">
    <property type="entry name" value="Hect, E3 ligase catalytic domain"/>
    <property type="match status" value="1"/>
</dbReference>
<dbReference type="GO" id="GO:0006511">
    <property type="term" value="P:ubiquitin-dependent protein catabolic process"/>
    <property type="evidence" value="ECO:0000318"/>
    <property type="project" value="GO_Central"/>
</dbReference>
<dbReference type="RefSeq" id="XP_044434114.1">
    <property type="nucleotide sequence ID" value="XM_044578179.1"/>
</dbReference>
<reference evidence="7" key="2">
    <citation type="submission" date="2018-10" db="UniProtKB">
        <authorList>
            <consortium name="EnsemblPlants"/>
        </authorList>
    </citation>
    <scope>IDENTIFICATION</scope>
</reference>
<dbReference type="SMR" id="A0A3B6SQR4"/>
<dbReference type="Pfam" id="PF00632">
    <property type="entry name" value="HECT"/>
    <property type="match status" value="2"/>
</dbReference>
<dbReference type="OMA" id="WHALWVE"/>
<dbReference type="EnsemblPlants" id="TraesCS7B02G313300.1">
    <property type="protein sequence ID" value="TraesCS7B02G313300.1"/>
    <property type="gene ID" value="TraesCS7B02G313300"/>
</dbReference>
<dbReference type="PaxDb" id="4565-Traes_7BL_E1E7E1D67.1"/>
<accession>A0A3B6SQR4</accession>
<dbReference type="InterPro" id="IPR000569">
    <property type="entry name" value="HECT_dom"/>
</dbReference>
<feature type="domain" description="HECT" evidence="6">
    <location>
        <begin position="597"/>
        <end position="897"/>
    </location>
</feature>
<evidence type="ECO:0000256" key="5">
    <source>
        <dbReference type="PROSITE-ProRule" id="PRU00104"/>
    </source>
</evidence>
<evidence type="ECO:0000259" key="6">
    <source>
        <dbReference type="PROSITE" id="PS50237"/>
    </source>
</evidence>
<dbReference type="Gramene" id="TraesCS7B03G0841900.1">
    <property type="protein sequence ID" value="TraesCS7B03G0841900.1.CDS"/>
    <property type="gene ID" value="TraesCS7B03G0841900"/>
</dbReference>
<name>A0A3B6SQR4_WHEAT</name>
<dbReference type="InterPro" id="IPR044611">
    <property type="entry name" value="E3A/B/C-like"/>
</dbReference>
<dbReference type="GO" id="GO:0061630">
    <property type="term" value="F:ubiquitin protein ligase activity"/>
    <property type="evidence" value="ECO:0000318"/>
    <property type="project" value="GO_Central"/>
</dbReference>
<keyword evidence="8" id="KW-1185">Reference proteome</keyword>